<proteinExistence type="predicted"/>
<reference evidence="1" key="1">
    <citation type="submission" date="2014-09" db="EMBL/GenBank/DDBJ databases">
        <authorList>
            <person name="Magalhaes I.L.F."/>
            <person name="Oliveira U."/>
            <person name="Santos F.R."/>
            <person name="Vidigal T.H.D.A."/>
            <person name="Brescovit A.D."/>
            <person name="Santos A.J."/>
        </authorList>
    </citation>
    <scope>NUCLEOTIDE SEQUENCE</scope>
    <source>
        <tissue evidence="1">Shoot tissue taken approximately 20 cm above the soil surface</tissue>
    </source>
</reference>
<protein>
    <submittedName>
        <fullName evidence="1">Uncharacterized protein</fullName>
    </submittedName>
</protein>
<organism evidence="1">
    <name type="scientific">Arundo donax</name>
    <name type="common">Giant reed</name>
    <name type="synonym">Donax arundinaceus</name>
    <dbReference type="NCBI Taxonomy" id="35708"/>
    <lineage>
        <taxon>Eukaryota</taxon>
        <taxon>Viridiplantae</taxon>
        <taxon>Streptophyta</taxon>
        <taxon>Embryophyta</taxon>
        <taxon>Tracheophyta</taxon>
        <taxon>Spermatophyta</taxon>
        <taxon>Magnoliopsida</taxon>
        <taxon>Liliopsida</taxon>
        <taxon>Poales</taxon>
        <taxon>Poaceae</taxon>
        <taxon>PACMAD clade</taxon>
        <taxon>Arundinoideae</taxon>
        <taxon>Arundineae</taxon>
        <taxon>Arundo</taxon>
    </lineage>
</organism>
<name>A0A0A9BSD7_ARUDO</name>
<sequence length="36" mass="4470">MEPSRRRQRHHPSSTELRGRCRDAFLGLRCCWRRCR</sequence>
<evidence type="ECO:0000313" key="1">
    <source>
        <dbReference type="EMBL" id="JAD62177.1"/>
    </source>
</evidence>
<dbReference type="AlphaFoldDB" id="A0A0A9BSD7"/>
<dbReference type="EMBL" id="GBRH01235718">
    <property type="protein sequence ID" value="JAD62177.1"/>
    <property type="molecule type" value="Transcribed_RNA"/>
</dbReference>
<accession>A0A0A9BSD7</accession>
<reference evidence="1" key="2">
    <citation type="journal article" date="2015" name="Data Brief">
        <title>Shoot transcriptome of the giant reed, Arundo donax.</title>
        <authorList>
            <person name="Barrero R.A."/>
            <person name="Guerrero F.D."/>
            <person name="Moolhuijzen P."/>
            <person name="Goolsby J.A."/>
            <person name="Tidwell J."/>
            <person name="Bellgard S.E."/>
            <person name="Bellgard M.I."/>
        </authorList>
    </citation>
    <scope>NUCLEOTIDE SEQUENCE</scope>
    <source>
        <tissue evidence="1">Shoot tissue taken approximately 20 cm above the soil surface</tissue>
    </source>
</reference>